<dbReference type="InterPro" id="IPR002656">
    <property type="entry name" value="Acyl_transf_3_dom"/>
</dbReference>
<feature type="transmembrane region" description="Helical" evidence="1">
    <location>
        <begin position="277"/>
        <end position="295"/>
    </location>
</feature>
<proteinExistence type="predicted"/>
<accession>A0A542ZU58</accession>
<dbReference type="PANTHER" id="PTHR23028">
    <property type="entry name" value="ACETYLTRANSFERASE"/>
    <property type="match status" value="1"/>
</dbReference>
<keyword evidence="1" id="KW-0812">Transmembrane</keyword>
<dbReference type="EMBL" id="VFOS01000001">
    <property type="protein sequence ID" value="TQL63893.1"/>
    <property type="molecule type" value="Genomic_DNA"/>
</dbReference>
<dbReference type="InterPro" id="IPR050879">
    <property type="entry name" value="Acyltransferase_3"/>
</dbReference>
<dbReference type="Proteomes" id="UP000315389">
    <property type="component" value="Unassembled WGS sequence"/>
</dbReference>
<dbReference type="PANTHER" id="PTHR23028:SF53">
    <property type="entry name" value="ACYL_TRANSF_3 DOMAIN-CONTAINING PROTEIN"/>
    <property type="match status" value="1"/>
</dbReference>
<feature type="transmembrane region" description="Helical" evidence="1">
    <location>
        <begin position="220"/>
        <end position="239"/>
    </location>
</feature>
<feature type="transmembrane region" description="Helical" evidence="1">
    <location>
        <begin position="332"/>
        <end position="355"/>
    </location>
</feature>
<feature type="transmembrane region" description="Helical" evidence="1">
    <location>
        <begin position="124"/>
        <end position="143"/>
    </location>
</feature>
<dbReference type="InterPro" id="IPR043968">
    <property type="entry name" value="SGNH"/>
</dbReference>
<evidence type="ECO:0000259" key="3">
    <source>
        <dbReference type="Pfam" id="PF19040"/>
    </source>
</evidence>
<reference evidence="4 5" key="1">
    <citation type="submission" date="2019-06" db="EMBL/GenBank/DDBJ databases">
        <title>Sequencing the genomes of 1000 actinobacteria strains.</title>
        <authorList>
            <person name="Klenk H.-P."/>
        </authorList>
    </citation>
    <scope>NUCLEOTIDE SEQUENCE [LARGE SCALE GENOMIC DNA]</scope>
    <source>
        <strain evidence="4 5">DSM 4813</strain>
    </source>
</reference>
<feature type="domain" description="SGNH" evidence="3">
    <location>
        <begin position="492"/>
        <end position="715"/>
    </location>
</feature>
<evidence type="ECO:0000256" key="1">
    <source>
        <dbReference type="SAM" id="Phobius"/>
    </source>
</evidence>
<dbReference type="GO" id="GO:0009103">
    <property type="term" value="P:lipopolysaccharide biosynthetic process"/>
    <property type="evidence" value="ECO:0007669"/>
    <property type="project" value="TreeGrafter"/>
</dbReference>
<keyword evidence="1" id="KW-0472">Membrane</keyword>
<sequence length="725" mass="78684">MPHPRILAAGSATHTPNIRAVRPGHHRVHYDLPMPSAISLAEQSVVPEKRTSTMRTDVQALRTVAVLAVLLYHLWPTRLTGGYVGVDIFFVISGYLIVSHILAEVARSGTFHLGRFWARRARRLLPASLLTLLATILATLAFVPTVHWAQYLREITASAFYFQNWRLAADAVDYSAAGNAASPVQHYWTLSAEEQFYVVIPLILAIGIALRRGGALRRRMFCLLAGIAAASFAYSVWLTQASPQVAYFSTASRAWEFALGALLAFGAARSGRRLAETLTWAGLTAIAVSVVAFTRSTTFPGPWAALPVAGTLLAIGWGQSTSLARVGSWPPVAMIARCSFAIYLWHFPLIIIAPYALGRPLALEDKVIIALATVAIAYASTTFYEDPMRFSTRLLAGRKATTVGLLALAGMLVVAGVAQGANRVGEARLERAEAQTAALLASAPDCLGAAAYANPGRPCHNPDLDGILVPNPAELLRSDANRPECWSTEIGDFHLCSLGPESGYDKHLLAVGDSHNNAMIGAYEAIAREHNWRIDVAGHSGCYWTDAEIARPTQDTRIACEQWRRDVDDYIASSPQLDAIVVLSSRSRSRPAAQPGRTPVDVERDGMVSAWAKRPNLSTRIIAIQDNPRMREDTLDCVQQEGLAAASACALPRSEAMRPRTGVQLAVALDSNARFIDTSRFFCRKKECSPVIGNVIVYRDPDHVTDVFASSLAPYLGEALSDALR</sequence>
<protein>
    <submittedName>
        <fullName evidence="4">Peptidoglycan/LPS O-acetylase OafA/YrhL</fullName>
    </submittedName>
</protein>
<organism evidence="4 5">
    <name type="scientific">Rarobacter faecitabidus</name>
    <dbReference type="NCBI Taxonomy" id="13243"/>
    <lineage>
        <taxon>Bacteria</taxon>
        <taxon>Bacillati</taxon>
        <taxon>Actinomycetota</taxon>
        <taxon>Actinomycetes</taxon>
        <taxon>Micrococcales</taxon>
        <taxon>Rarobacteraceae</taxon>
        <taxon>Rarobacter</taxon>
    </lineage>
</organism>
<dbReference type="AlphaFoldDB" id="A0A542ZU58"/>
<dbReference type="Pfam" id="PF19040">
    <property type="entry name" value="SGNH"/>
    <property type="match status" value="1"/>
</dbReference>
<keyword evidence="1" id="KW-1133">Transmembrane helix</keyword>
<comment type="caution">
    <text evidence="4">The sequence shown here is derived from an EMBL/GenBank/DDBJ whole genome shotgun (WGS) entry which is preliminary data.</text>
</comment>
<evidence type="ECO:0000313" key="4">
    <source>
        <dbReference type="EMBL" id="TQL63893.1"/>
    </source>
</evidence>
<feature type="transmembrane region" description="Helical" evidence="1">
    <location>
        <begin position="367"/>
        <end position="384"/>
    </location>
</feature>
<dbReference type="Pfam" id="PF01757">
    <property type="entry name" value="Acyl_transf_3"/>
    <property type="match status" value="1"/>
</dbReference>
<feature type="transmembrane region" description="Helical" evidence="1">
    <location>
        <begin position="81"/>
        <end position="103"/>
    </location>
</feature>
<evidence type="ECO:0000313" key="5">
    <source>
        <dbReference type="Proteomes" id="UP000315389"/>
    </source>
</evidence>
<feature type="transmembrane region" description="Helical" evidence="1">
    <location>
        <begin position="301"/>
        <end position="320"/>
    </location>
</feature>
<gene>
    <name evidence="4" type="ORF">FB461_0372</name>
</gene>
<dbReference type="GO" id="GO:0016747">
    <property type="term" value="F:acyltransferase activity, transferring groups other than amino-acyl groups"/>
    <property type="evidence" value="ECO:0007669"/>
    <property type="project" value="InterPro"/>
</dbReference>
<keyword evidence="5" id="KW-1185">Reference proteome</keyword>
<feature type="transmembrane region" description="Helical" evidence="1">
    <location>
        <begin position="59"/>
        <end position="75"/>
    </location>
</feature>
<feature type="transmembrane region" description="Helical" evidence="1">
    <location>
        <begin position="396"/>
        <end position="418"/>
    </location>
</feature>
<evidence type="ECO:0000259" key="2">
    <source>
        <dbReference type="Pfam" id="PF01757"/>
    </source>
</evidence>
<feature type="transmembrane region" description="Helical" evidence="1">
    <location>
        <begin position="196"/>
        <end position="213"/>
    </location>
</feature>
<feature type="domain" description="Acyltransferase 3" evidence="2">
    <location>
        <begin position="58"/>
        <end position="378"/>
    </location>
</feature>
<name>A0A542ZU58_RARFA</name>
<dbReference type="GO" id="GO:0016020">
    <property type="term" value="C:membrane"/>
    <property type="evidence" value="ECO:0007669"/>
    <property type="project" value="TreeGrafter"/>
</dbReference>
<feature type="transmembrane region" description="Helical" evidence="1">
    <location>
        <begin position="245"/>
        <end position="265"/>
    </location>
</feature>